<feature type="non-terminal residue" evidence="1">
    <location>
        <position position="1"/>
    </location>
</feature>
<reference evidence="1" key="1">
    <citation type="submission" date="2020-11" db="EMBL/GenBank/DDBJ databases">
        <authorList>
            <consortium name="DOE Joint Genome Institute"/>
            <person name="Ahrendt S."/>
            <person name="Riley R."/>
            <person name="Andreopoulos W."/>
            <person name="Labutti K."/>
            <person name="Pangilinan J."/>
            <person name="Ruiz-Duenas F.J."/>
            <person name="Barrasa J.M."/>
            <person name="Sanchez-Garcia M."/>
            <person name="Camarero S."/>
            <person name="Miyauchi S."/>
            <person name="Serrano A."/>
            <person name="Linde D."/>
            <person name="Babiker R."/>
            <person name="Drula E."/>
            <person name="Ayuso-Fernandez I."/>
            <person name="Pacheco R."/>
            <person name="Padilla G."/>
            <person name="Ferreira P."/>
            <person name="Barriuso J."/>
            <person name="Kellner H."/>
            <person name="Castanera R."/>
            <person name="Alfaro M."/>
            <person name="Ramirez L."/>
            <person name="Pisabarro A.G."/>
            <person name="Kuo A."/>
            <person name="Tritt A."/>
            <person name="Lipzen A."/>
            <person name="He G."/>
            <person name="Yan M."/>
            <person name="Ng V."/>
            <person name="Cullen D."/>
            <person name="Martin F."/>
            <person name="Rosso M.-N."/>
            <person name="Henrissat B."/>
            <person name="Hibbett D."/>
            <person name="Martinez A.T."/>
            <person name="Grigoriev I.V."/>
        </authorList>
    </citation>
    <scope>NUCLEOTIDE SEQUENCE</scope>
    <source>
        <strain evidence="1">MF-IS2</strain>
    </source>
</reference>
<accession>A0A9P5X2R8</accession>
<evidence type="ECO:0000313" key="2">
    <source>
        <dbReference type="Proteomes" id="UP000807342"/>
    </source>
</evidence>
<organism evidence="1 2">
    <name type="scientific">Macrolepiota fuliginosa MF-IS2</name>
    <dbReference type="NCBI Taxonomy" id="1400762"/>
    <lineage>
        <taxon>Eukaryota</taxon>
        <taxon>Fungi</taxon>
        <taxon>Dikarya</taxon>
        <taxon>Basidiomycota</taxon>
        <taxon>Agaricomycotina</taxon>
        <taxon>Agaricomycetes</taxon>
        <taxon>Agaricomycetidae</taxon>
        <taxon>Agaricales</taxon>
        <taxon>Agaricineae</taxon>
        <taxon>Agaricaceae</taxon>
        <taxon>Macrolepiota</taxon>
    </lineage>
</organism>
<gene>
    <name evidence="1" type="ORF">P691DRAFT_681662</name>
</gene>
<keyword evidence="2" id="KW-1185">Reference proteome</keyword>
<comment type="caution">
    <text evidence="1">The sequence shown here is derived from an EMBL/GenBank/DDBJ whole genome shotgun (WGS) entry which is preliminary data.</text>
</comment>
<dbReference type="EMBL" id="MU151650">
    <property type="protein sequence ID" value="KAF9442346.1"/>
    <property type="molecule type" value="Genomic_DNA"/>
</dbReference>
<dbReference type="AlphaFoldDB" id="A0A9P5X2R8"/>
<name>A0A9P5X2R8_9AGAR</name>
<sequence>LRAGFVVPQYIAVGGSVVLCPGYLNGIVFHMGYLDPAHGIWRFTYWADKGFERVTIFLALMGLVRPRLGVVGHV</sequence>
<dbReference type="OrthoDB" id="2752889at2759"/>
<proteinExistence type="predicted"/>
<evidence type="ECO:0000313" key="1">
    <source>
        <dbReference type="EMBL" id="KAF9442346.1"/>
    </source>
</evidence>
<dbReference type="Proteomes" id="UP000807342">
    <property type="component" value="Unassembled WGS sequence"/>
</dbReference>
<protein>
    <submittedName>
        <fullName evidence="1">Uncharacterized protein</fullName>
    </submittedName>
</protein>